<evidence type="ECO:0000259" key="6">
    <source>
        <dbReference type="SMART" id="SM00423"/>
    </source>
</evidence>
<evidence type="ECO:0000256" key="4">
    <source>
        <dbReference type="SAM" id="Phobius"/>
    </source>
</evidence>
<dbReference type="EMBL" id="HBIB01030080">
    <property type="protein sequence ID" value="CAE0257271.1"/>
    <property type="molecule type" value="Transcribed_RNA"/>
</dbReference>
<evidence type="ECO:0000256" key="1">
    <source>
        <dbReference type="ARBA" id="ARBA00004370"/>
    </source>
</evidence>
<evidence type="ECO:0000313" key="7">
    <source>
        <dbReference type="EMBL" id="CAE0257271.1"/>
    </source>
</evidence>
<dbReference type="GO" id="GO:0016020">
    <property type="term" value="C:membrane"/>
    <property type="evidence" value="ECO:0007669"/>
    <property type="project" value="UniProtKB-SubCell"/>
</dbReference>
<feature type="chain" id="PRO_5031225732" description="PSI domain-containing protein" evidence="5">
    <location>
        <begin position="29"/>
        <end position="263"/>
    </location>
</feature>
<dbReference type="InterPro" id="IPR002165">
    <property type="entry name" value="Plexin_repeat"/>
</dbReference>
<gene>
    <name evidence="7" type="ORF">PBIL07802_LOCUS19530</name>
</gene>
<protein>
    <recommendedName>
        <fullName evidence="6">PSI domain-containing protein</fullName>
    </recommendedName>
</protein>
<keyword evidence="5" id="KW-0732">Signal</keyword>
<reference evidence="7" key="1">
    <citation type="submission" date="2021-01" db="EMBL/GenBank/DDBJ databases">
        <authorList>
            <person name="Corre E."/>
            <person name="Pelletier E."/>
            <person name="Niang G."/>
            <person name="Scheremetjew M."/>
            <person name="Finn R."/>
            <person name="Kale V."/>
            <person name="Holt S."/>
            <person name="Cochrane G."/>
            <person name="Meng A."/>
            <person name="Brown T."/>
            <person name="Cohen L."/>
        </authorList>
    </citation>
    <scope>NUCLEOTIDE SEQUENCE</scope>
    <source>
        <strain evidence="7">NIES-2562</strain>
    </source>
</reference>
<feature type="signal peptide" evidence="5">
    <location>
        <begin position="1"/>
        <end position="28"/>
    </location>
</feature>
<keyword evidence="4" id="KW-1133">Transmembrane helix</keyword>
<keyword evidence="3" id="KW-0325">Glycoprotein</keyword>
<name>A0A7S3DGW3_9EUKA</name>
<feature type="transmembrane region" description="Helical" evidence="4">
    <location>
        <begin position="202"/>
        <end position="227"/>
    </location>
</feature>
<dbReference type="SMART" id="SM00423">
    <property type="entry name" value="PSI"/>
    <property type="match status" value="3"/>
</dbReference>
<comment type="subcellular location">
    <subcellularLocation>
        <location evidence="1">Membrane</location>
    </subcellularLocation>
</comment>
<feature type="domain" description="PSI" evidence="6">
    <location>
        <begin position="30"/>
        <end position="82"/>
    </location>
</feature>
<sequence length="263" mass="27409">MLKTGGTAVCQSVLLCLLLSSLWKEGEASSCDALTSCEQCIMSATSTSCGWCADGNKCMEGGYSGPTSGTCQSSDWNYVSCPAKTSCSEFSGCTNCIQSDLGDCGYCVLASGKGSCLQGNATAPPSSDCEGWYFGDIKQCAIQDPCTSLSSCDVCTATLSCGFCLATNSCVNGTTKGPNEGFCSNWAFEDDSCHIDPNTIPLSFVIGVSVGGVAGLSVVITAIALCVRAYKRKHMSKNFIPIHTPTILYGTHDENVSVNRSSD</sequence>
<feature type="domain" description="PSI" evidence="6">
    <location>
        <begin position="145"/>
        <end position="194"/>
    </location>
</feature>
<proteinExistence type="predicted"/>
<evidence type="ECO:0000256" key="5">
    <source>
        <dbReference type="SAM" id="SignalP"/>
    </source>
</evidence>
<dbReference type="AlphaFoldDB" id="A0A7S3DGW3"/>
<accession>A0A7S3DGW3</accession>
<evidence type="ECO:0000256" key="3">
    <source>
        <dbReference type="ARBA" id="ARBA00023180"/>
    </source>
</evidence>
<keyword evidence="4" id="KW-0812">Transmembrane</keyword>
<dbReference type="Pfam" id="PF01437">
    <property type="entry name" value="PSI"/>
    <property type="match status" value="1"/>
</dbReference>
<feature type="domain" description="PSI" evidence="6">
    <location>
        <begin position="86"/>
        <end position="141"/>
    </location>
</feature>
<dbReference type="InterPro" id="IPR016201">
    <property type="entry name" value="PSI"/>
</dbReference>
<organism evidence="7">
    <name type="scientific">Palpitomonas bilix</name>
    <dbReference type="NCBI Taxonomy" id="652834"/>
    <lineage>
        <taxon>Eukaryota</taxon>
        <taxon>Eukaryota incertae sedis</taxon>
    </lineage>
</organism>
<keyword evidence="2 4" id="KW-0472">Membrane</keyword>
<evidence type="ECO:0000256" key="2">
    <source>
        <dbReference type="ARBA" id="ARBA00023136"/>
    </source>
</evidence>